<evidence type="ECO:0000256" key="3">
    <source>
        <dbReference type="ARBA" id="ARBA00022449"/>
    </source>
</evidence>
<name>A0A238JBP2_9RHOB</name>
<dbReference type="InterPro" id="IPR036291">
    <property type="entry name" value="NAD(P)-bd_dom_sf"/>
</dbReference>
<feature type="transmembrane region" description="Helical" evidence="9">
    <location>
        <begin position="67"/>
        <end position="86"/>
    </location>
</feature>
<dbReference type="RefSeq" id="WP_099245236.1">
    <property type="nucleotide sequence ID" value="NZ_FXXP01000002.1"/>
</dbReference>
<keyword evidence="8 9" id="KW-0472">Membrane</keyword>
<feature type="domain" description="Cation/H+ exchanger transmembrane" evidence="10">
    <location>
        <begin position="28"/>
        <end position="396"/>
    </location>
</feature>
<dbReference type="Pfam" id="PF02254">
    <property type="entry name" value="TrkA_N"/>
    <property type="match status" value="1"/>
</dbReference>
<evidence type="ECO:0000256" key="7">
    <source>
        <dbReference type="ARBA" id="ARBA00023065"/>
    </source>
</evidence>
<dbReference type="OrthoDB" id="570124at2"/>
<dbReference type="Gene3D" id="1.20.1530.20">
    <property type="match status" value="1"/>
</dbReference>
<feature type="transmembrane region" description="Helical" evidence="9">
    <location>
        <begin position="191"/>
        <end position="213"/>
    </location>
</feature>
<comment type="subcellular location">
    <subcellularLocation>
        <location evidence="1">Cell membrane</location>
        <topology evidence="1">Multi-pass membrane protein</topology>
    </subcellularLocation>
</comment>
<keyword evidence="4" id="KW-1003">Cell membrane</keyword>
<proteinExistence type="predicted"/>
<dbReference type="GO" id="GO:1902600">
    <property type="term" value="P:proton transmembrane transport"/>
    <property type="evidence" value="ECO:0007669"/>
    <property type="project" value="InterPro"/>
</dbReference>
<feature type="domain" description="RCK N-terminal" evidence="11">
    <location>
        <begin position="408"/>
        <end position="490"/>
    </location>
</feature>
<evidence type="ECO:0000256" key="9">
    <source>
        <dbReference type="SAM" id="Phobius"/>
    </source>
</evidence>
<dbReference type="GO" id="GO:0006813">
    <property type="term" value="P:potassium ion transport"/>
    <property type="evidence" value="ECO:0007669"/>
    <property type="project" value="InterPro"/>
</dbReference>
<dbReference type="PANTHER" id="PTHR32507:SF0">
    <property type="entry name" value="NA(+)_H(+) ANTIPORTER 2-RELATED"/>
    <property type="match status" value="1"/>
</dbReference>
<evidence type="ECO:0000313" key="12">
    <source>
        <dbReference type="EMBL" id="SMX28121.1"/>
    </source>
</evidence>
<evidence type="ECO:0000256" key="1">
    <source>
        <dbReference type="ARBA" id="ARBA00004651"/>
    </source>
</evidence>
<evidence type="ECO:0000259" key="11">
    <source>
        <dbReference type="Pfam" id="PF02254"/>
    </source>
</evidence>
<feature type="transmembrane region" description="Helical" evidence="9">
    <location>
        <begin position="98"/>
        <end position="120"/>
    </location>
</feature>
<keyword evidence="7" id="KW-0406">Ion transport</keyword>
<reference evidence="13" key="1">
    <citation type="submission" date="2017-05" db="EMBL/GenBank/DDBJ databases">
        <authorList>
            <person name="Rodrigo-Torres L."/>
            <person name="Arahal R. D."/>
            <person name="Lucena T."/>
        </authorList>
    </citation>
    <scope>NUCLEOTIDE SEQUENCE [LARGE SCALE GENOMIC DNA]</scope>
    <source>
        <strain evidence="13">CECT 8649</strain>
    </source>
</reference>
<dbReference type="InterPro" id="IPR006153">
    <property type="entry name" value="Cation/H_exchanger_TM"/>
</dbReference>
<feature type="transmembrane region" description="Helical" evidence="9">
    <location>
        <begin position="307"/>
        <end position="329"/>
    </location>
</feature>
<feature type="transmembrane region" description="Helical" evidence="9">
    <location>
        <begin position="166"/>
        <end position="185"/>
    </location>
</feature>
<dbReference type="SUPFAM" id="SSF51735">
    <property type="entry name" value="NAD(P)-binding Rossmann-fold domains"/>
    <property type="match status" value="1"/>
</dbReference>
<evidence type="ECO:0000256" key="4">
    <source>
        <dbReference type="ARBA" id="ARBA00022475"/>
    </source>
</evidence>
<dbReference type="InterPro" id="IPR038770">
    <property type="entry name" value="Na+/solute_symporter_sf"/>
</dbReference>
<protein>
    <submittedName>
        <fullName evidence="12">K(+)/H(+) antiporter NhaP</fullName>
    </submittedName>
</protein>
<dbReference type="GO" id="GO:0015297">
    <property type="term" value="F:antiporter activity"/>
    <property type="evidence" value="ECO:0007669"/>
    <property type="project" value="UniProtKB-KW"/>
</dbReference>
<dbReference type="EMBL" id="FXXP01000002">
    <property type="protein sequence ID" value="SMX28121.1"/>
    <property type="molecule type" value="Genomic_DNA"/>
</dbReference>
<evidence type="ECO:0000256" key="5">
    <source>
        <dbReference type="ARBA" id="ARBA00022692"/>
    </source>
</evidence>
<dbReference type="InterPro" id="IPR003148">
    <property type="entry name" value="RCK_N"/>
</dbReference>
<keyword evidence="2" id="KW-0813">Transport</keyword>
<feature type="transmembrane region" description="Helical" evidence="9">
    <location>
        <begin position="225"/>
        <end position="244"/>
    </location>
</feature>
<dbReference type="Proteomes" id="UP000225972">
    <property type="component" value="Unassembled WGS sequence"/>
</dbReference>
<gene>
    <name evidence="12" type="primary">nhaP_2</name>
    <name evidence="12" type="ORF">TRP8649_02234</name>
</gene>
<evidence type="ECO:0000256" key="6">
    <source>
        <dbReference type="ARBA" id="ARBA00022989"/>
    </source>
</evidence>
<evidence type="ECO:0000256" key="2">
    <source>
        <dbReference type="ARBA" id="ARBA00022448"/>
    </source>
</evidence>
<dbReference type="GO" id="GO:0005886">
    <property type="term" value="C:plasma membrane"/>
    <property type="evidence" value="ECO:0007669"/>
    <property type="project" value="UniProtKB-SubCell"/>
</dbReference>
<dbReference type="Pfam" id="PF00999">
    <property type="entry name" value="Na_H_Exchanger"/>
    <property type="match status" value="1"/>
</dbReference>
<keyword evidence="13" id="KW-1185">Reference proteome</keyword>
<organism evidence="12 13">
    <name type="scientific">Pelagimonas phthalicica</name>
    <dbReference type="NCBI Taxonomy" id="1037362"/>
    <lineage>
        <taxon>Bacteria</taxon>
        <taxon>Pseudomonadati</taxon>
        <taxon>Pseudomonadota</taxon>
        <taxon>Alphaproteobacteria</taxon>
        <taxon>Rhodobacterales</taxon>
        <taxon>Roseobacteraceae</taxon>
        <taxon>Pelagimonas</taxon>
    </lineage>
</organism>
<dbReference type="PANTHER" id="PTHR32507">
    <property type="entry name" value="NA(+)/H(+) ANTIPORTER 1"/>
    <property type="match status" value="1"/>
</dbReference>
<evidence type="ECO:0000313" key="13">
    <source>
        <dbReference type="Proteomes" id="UP000225972"/>
    </source>
</evidence>
<feature type="transmembrane region" description="Helical" evidence="9">
    <location>
        <begin position="338"/>
        <end position="357"/>
    </location>
</feature>
<sequence>MAVSSGTGLDPVVAMALVGALGVGSQWLAWRMRLPAIVLMLAAGLLAGPGLGVLNPSAQFGDLLKPMVAIAVAIILFEGGMVLNLHSLSDAAKGVRRLVIVGAPLGWLASASVLHFVAGLGWASSAVFGGIMIVTGPTVIAPLLRQARLQKRPAALLQWEAIVNDPVGALAAVLAFEVIVVLNAATSAGHAVQQLAIGIGLATILGVAGGWGIAKSFRQGWVPEYMKIPVLFVALIGVFALSDFMLHESGLLAVTIMGLWIANSDLPSYVELRRFKEHATVLLVSGVFILLSANMSRETLAALDWRALLFVLAVIFIARPLPVLAALAFTNVPWRERLLVAMTGPRGVVLVAVAGLFGERLAELGIEDGARIAPLAFALVLATVVLHGFTLTPVARALGLTAGTTPGVLILGGSKFSVALAQGLEKLGLQVLLADPNHAHLRNAREAGVPVYYGDILSEAAEDRLDIVAYDTLICATDNDAYNTLVATDLAPEFGRANVFQLRRVRETSSRHALPVTLGGKPIGADETFFELNARMSEGWDFRATTLSDAFNAEAWRAEHPEAVPVAVLGKGGGLRLLGPEDSLRDAAGAQVLSFAPRRQSAEAPS</sequence>
<dbReference type="AlphaFoldDB" id="A0A238JBP2"/>
<evidence type="ECO:0000256" key="8">
    <source>
        <dbReference type="ARBA" id="ARBA00023136"/>
    </source>
</evidence>
<feature type="transmembrane region" description="Helical" evidence="9">
    <location>
        <begin position="369"/>
        <end position="389"/>
    </location>
</feature>
<feature type="transmembrane region" description="Helical" evidence="9">
    <location>
        <begin position="37"/>
        <end position="55"/>
    </location>
</feature>
<feature type="transmembrane region" description="Helical" evidence="9">
    <location>
        <begin position="12"/>
        <end position="30"/>
    </location>
</feature>
<accession>A0A238JBP2</accession>
<keyword evidence="3" id="KW-0050">Antiport</keyword>
<feature type="transmembrane region" description="Helical" evidence="9">
    <location>
        <begin position="126"/>
        <end position="145"/>
    </location>
</feature>
<feature type="transmembrane region" description="Helical" evidence="9">
    <location>
        <begin position="278"/>
        <end position="295"/>
    </location>
</feature>
<keyword evidence="5 9" id="KW-0812">Transmembrane</keyword>
<keyword evidence="6 9" id="KW-1133">Transmembrane helix</keyword>
<evidence type="ECO:0000259" key="10">
    <source>
        <dbReference type="Pfam" id="PF00999"/>
    </source>
</evidence>